<evidence type="ECO:0000256" key="2">
    <source>
        <dbReference type="ARBA" id="ARBA00022491"/>
    </source>
</evidence>
<dbReference type="EMBL" id="JBHUGF010000010">
    <property type="protein sequence ID" value="MFD1991491.1"/>
    <property type="molecule type" value="Genomic_DNA"/>
</dbReference>
<dbReference type="Proteomes" id="UP001597403">
    <property type="component" value="Unassembled WGS sequence"/>
</dbReference>
<dbReference type="InterPro" id="IPR036390">
    <property type="entry name" value="WH_DNA-bd_sf"/>
</dbReference>
<dbReference type="Gene3D" id="1.10.10.10">
    <property type="entry name" value="Winged helix-like DNA-binding domain superfamily/Winged helix DNA-binding domain"/>
    <property type="match status" value="1"/>
</dbReference>
<reference evidence="8" key="1">
    <citation type="journal article" date="2019" name="Int. J. Syst. Evol. Microbiol.">
        <title>The Global Catalogue of Microorganisms (GCM) 10K type strain sequencing project: providing services to taxonomists for standard genome sequencing and annotation.</title>
        <authorList>
            <consortium name="The Broad Institute Genomics Platform"/>
            <consortium name="The Broad Institute Genome Sequencing Center for Infectious Disease"/>
            <person name="Wu L."/>
            <person name="Ma J."/>
        </authorList>
    </citation>
    <scope>NUCLEOTIDE SEQUENCE [LARGE SCALE GENOMIC DNA]</scope>
    <source>
        <strain evidence="8">CGMCC 1.15067</strain>
    </source>
</reference>
<comment type="similarity">
    <text evidence="1">Belongs to the Fur family.</text>
</comment>
<name>A0ABW4UWU3_9BACL</name>
<comment type="caution">
    <text evidence="7">The sequence shown here is derived from an EMBL/GenBank/DDBJ whole genome shotgun (WGS) entry which is preliminary data.</text>
</comment>
<keyword evidence="2" id="KW-0678">Repressor</keyword>
<dbReference type="PANTHER" id="PTHR33202">
    <property type="entry name" value="ZINC UPTAKE REGULATION PROTEIN"/>
    <property type="match status" value="1"/>
</dbReference>
<keyword evidence="4" id="KW-0805">Transcription regulation</keyword>
<dbReference type="PANTHER" id="PTHR33202:SF7">
    <property type="entry name" value="FERRIC UPTAKE REGULATION PROTEIN"/>
    <property type="match status" value="1"/>
</dbReference>
<keyword evidence="3" id="KW-0862">Zinc</keyword>
<evidence type="ECO:0000256" key="5">
    <source>
        <dbReference type="ARBA" id="ARBA00023125"/>
    </source>
</evidence>
<dbReference type="InterPro" id="IPR043135">
    <property type="entry name" value="Fur_C"/>
</dbReference>
<evidence type="ECO:0000256" key="6">
    <source>
        <dbReference type="ARBA" id="ARBA00023163"/>
    </source>
</evidence>
<evidence type="ECO:0000313" key="7">
    <source>
        <dbReference type="EMBL" id="MFD1991491.1"/>
    </source>
</evidence>
<dbReference type="SUPFAM" id="SSF46785">
    <property type="entry name" value="Winged helix' DNA-binding domain"/>
    <property type="match status" value="1"/>
</dbReference>
<sequence>MILTEQLNRIKERLKSKGYKLTPQRETTIRVLLQHEKDHLSAEEVFLLVKEQFPEIGMATVYRVLDLLTELHVVQKVNFGDGAARFDLRQANSPHLHHHLICTECGNVEEIMDDWLLPLEKRIEREYGFTVTDHRLDFHGICTECRVKERDKNKSNNKCKAVS</sequence>
<keyword evidence="6" id="KW-0804">Transcription</keyword>
<evidence type="ECO:0000256" key="4">
    <source>
        <dbReference type="ARBA" id="ARBA00023015"/>
    </source>
</evidence>
<dbReference type="RefSeq" id="WP_379283658.1">
    <property type="nucleotide sequence ID" value="NZ_JBHUGF010000010.1"/>
</dbReference>
<dbReference type="Gene3D" id="3.30.1490.190">
    <property type="match status" value="1"/>
</dbReference>
<evidence type="ECO:0000256" key="1">
    <source>
        <dbReference type="ARBA" id="ARBA00007957"/>
    </source>
</evidence>
<proteinExistence type="inferred from homology"/>
<evidence type="ECO:0000256" key="3">
    <source>
        <dbReference type="ARBA" id="ARBA00022833"/>
    </source>
</evidence>
<dbReference type="CDD" id="cd07153">
    <property type="entry name" value="Fur_like"/>
    <property type="match status" value="1"/>
</dbReference>
<evidence type="ECO:0000313" key="8">
    <source>
        <dbReference type="Proteomes" id="UP001597403"/>
    </source>
</evidence>
<keyword evidence="5" id="KW-0238">DNA-binding</keyword>
<dbReference type="Pfam" id="PF01475">
    <property type="entry name" value="FUR"/>
    <property type="match status" value="1"/>
</dbReference>
<gene>
    <name evidence="7" type="ORF">ACFSGI_16095</name>
</gene>
<protein>
    <submittedName>
        <fullName evidence="7">Fur family transcriptional regulator</fullName>
    </submittedName>
</protein>
<dbReference type="InterPro" id="IPR036388">
    <property type="entry name" value="WH-like_DNA-bd_sf"/>
</dbReference>
<organism evidence="7 8">
    <name type="scientific">Paenibacillus nicotianae</name>
    <dbReference type="NCBI Taxonomy" id="1526551"/>
    <lineage>
        <taxon>Bacteria</taxon>
        <taxon>Bacillati</taxon>
        <taxon>Bacillota</taxon>
        <taxon>Bacilli</taxon>
        <taxon>Bacillales</taxon>
        <taxon>Paenibacillaceae</taxon>
        <taxon>Paenibacillus</taxon>
    </lineage>
</organism>
<dbReference type="InterPro" id="IPR002481">
    <property type="entry name" value="FUR"/>
</dbReference>
<accession>A0ABW4UWU3</accession>
<keyword evidence="8" id="KW-1185">Reference proteome</keyword>